<organism evidence="2 3">
    <name type="scientific">Candidatus Cryosericum terrychapinii</name>
    <dbReference type="NCBI Taxonomy" id="2290919"/>
    <lineage>
        <taxon>Bacteria</taxon>
        <taxon>Pseudomonadati</taxon>
        <taxon>Caldisericota/Cryosericota group</taxon>
        <taxon>Candidatus Cryosericota</taxon>
        <taxon>Candidatus Cryosericia</taxon>
        <taxon>Candidatus Cryosericales</taxon>
        <taxon>Candidatus Cryosericaceae</taxon>
        <taxon>Candidatus Cryosericum</taxon>
    </lineage>
</organism>
<feature type="region of interest" description="Disordered" evidence="1">
    <location>
        <begin position="49"/>
        <end position="92"/>
    </location>
</feature>
<dbReference type="RefSeq" id="WP_119089173.1">
    <property type="nucleotide sequence ID" value="NZ_QXIS01000028.1"/>
</dbReference>
<evidence type="ECO:0000313" key="2">
    <source>
        <dbReference type="EMBL" id="RIE06016.1"/>
    </source>
</evidence>
<proteinExistence type="predicted"/>
<name>A0A398CRI4_9BACT</name>
<sequence length="151" mass="17244">MSEMTHLVRPDLHVALDCPVHWTVMELDEQTGLRASNPTDPRVALQVTCDESSSPLNEVSERRRNGLPEDALREQGTLRRGKVDEDGRASPVDPPLEALTFRARDGSFVYRVLIAKDTGHRWTVRLETLQRKEWWQESQTLETMLASLLLL</sequence>
<protein>
    <submittedName>
        <fullName evidence="2">Uncharacterized protein</fullName>
    </submittedName>
</protein>
<dbReference type="AlphaFoldDB" id="A0A398CRI4"/>
<comment type="caution">
    <text evidence="2">The sequence shown here is derived from an EMBL/GenBank/DDBJ whole genome shotgun (WGS) entry which is preliminary data.</text>
</comment>
<evidence type="ECO:0000313" key="3">
    <source>
        <dbReference type="Proteomes" id="UP000266328"/>
    </source>
</evidence>
<feature type="compositionally biased region" description="Basic and acidic residues" evidence="1">
    <location>
        <begin position="59"/>
        <end position="88"/>
    </location>
</feature>
<evidence type="ECO:0000256" key="1">
    <source>
        <dbReference type="SAM" id="MobiDB-lite"/>
    </source>
</evidence>
<keyword evidence="3" id="KW-1185">Reference proteome</keyword>
<dbReference type="Proteomes" id="UP000266328">
    <property type="component" value="Unassembled WGS sequence"/>
</dbReference>
<dbReference type="EMBL" id="QXIS01000028">
    <property type="protein sequence ID" value="RIE06016.1"/>
    <property type="molecule type" value="Genomic_DNA"/>
</dbReference>
<dbReference type="OrthoDB" id="9807308at2"/>
<reference evidence="2 3" key="1">
    <citation type="submission" date="2018-09" db="EMBL/GenBank/DDBJ databases">
        <title>Discovery and Ecogenomic Context for Candidatus Cryosericales, a Global Caldiserica Order Active in Thawing Permafrost.</title>
        <authorList>
            <person name="Martinez M.A."/>
            <person name="Woodcroft B.J."/>
            <person name="Ignacio Espinoza J.C."/>
            <person name="Zayed A."/>
            <person name="Singleton C.M."/>
            <person name="Boyd J."/>
            <person name="Li Y.-F."/>
            <person name="Purvine S."/>
            <person name="Maughan H."/>
            <person name="Hodgkins S.B."/>
            <person name="Anderson D."/>
            <person name="Sederholm M."/>
            <person name="Temperton B."/>
            <person name="Saleska S.R."/>
            <person name="Tyson G.W."/>
            <person name="Rich V.I."/>
        </authorList>
    </citation>
    <scope>NUCLEOTIDE SEQUENCE [LARGE SCALE GENOMIC DNA]</scope>
    <source>
        <strain evidence="2 3">SMC7</strain>
    </source>
</reference>
<accession>A0A398CRI4</accession>
<gene>
    <name evidence="2" type="ORF">SMC7_04590</name>
</gene>